<proteinExistence type="predicted"/>
<evidence type="ECO:0000259" key="1">
    <source>
        <dbReference type="Pfam" id="PF24764"/>
    </source>
</evidence>
<feature type="non-terminal residue" evidence="2">
    <location>
        <position position="128"/>
    </location>
</feature>
<keyword evidence="3" id="KW-1185">Reference proteome</keyword>
<dbReference type="STRING" id="1051891.A0A0C3QD31"/>
<evidence type="ECO:0000313" key="3">
    <source>
        <dbReference type="Proteomes" id="UP000054248"/>
    </source>
</evidence>
<dbReference type="InterPro" id="IPR058913">
    <property type="entry name" value="Integrase_dom_put"/>
</dbReference>
<dbReference type="PANTHER" id="PTHR46791">
    <property type="entry name" value="EXPRESSED PROTEIN"/>
    <property type="match status" value="1"/>
</dbReference>
<dbReference type="PANTHER" id="PTHR46791:SF5">
    <property type="entry name" value="CLR5 DOMAIN-CONTAINING PROTEIN-RELATED"/>
    <property type="match status" value="1"/>
</dbReference>
<reference evidence="2 3" key="1">
    <citation type="submission" date="2014-04" db="EMBL/GenBank/DDBJ databases">
        <authorList>
            <consortium name="DOE Joint Genome Institute"/>
            <person name="Kuo A."/>
            <person name="Girlanda M."/>
            <person name="Perotto S."/>
            <person name="Kohler A."/>
            <person name="Nagy L.G."/>
            <person name="Floudas D."/>
            <person name="Copeland A."/>
            <person name="Barry K.W."/>
            <person name="Cichocki N."/>
            <person name="Veneault-Fourrey C."/>
            <person name="LaButti K."/>
            <person name="Lindquist E.A."/>
            <person name="Lipzen A."/>
            <person name="Lundell T."/>
            <person name="Morin E."/>
            <person name="Murat C."/>
            <person name="Sun H."/>
            <person name="Tunlid A."/>
            <person name="Henrissat B."/>
            <person name="Grigoriev I.V."/>
            <person name="Hibbett D.S."/>
            <person name="Martin F."/>
            <person name="Nordberg H.P."/>
            <person name="Cantor M.N."/>
            <person name="Hua S.X."/>
        </authorList>
    </citation>
    <scope>NUCLEOTIDE SEQUENCE [LARGE SCALE GENOMIC DNA]</scope>
    <source>
        <strain evidence="2 3">MUT 4182</strain>
    </source>
</reference>
<feature type="domain" description="Integrase core" evidence="1">
    <location>
        <begin position="6"/>
        <end position="101"/>
    </location>
</feature>
<dbReference type="OrthoDB" id="3252187at2759"/>
<reference evidence="3" key="2">
    <citation type="submission" date="2015-01" db="EMBL/GenBank/DDBJ databases">
        <title>Evolutionary Origins and Diversification of the Mycorrhizal Mutualists.</title>
        <authorList>
            <consortium name="DOE Joint Genome Institute"/>
            <consortium name="Mycorrhizal Genomics Consortium"/>
            <person name="Kohler A."/>
            <person name="Kuo A."/>
            <person name="Nagy L.G."/>
            <person name="Floudas D."/>
            <person name="Copeland A."/>
            <person name="Barry K.W."/>
            <person name="Cichocki N."/>
            <person name="Veneault-Fourrey C."/>
            <person name="LaButti K."/>
            <person name="Lindquist E.A."/>
            <person name="Lipzen A."/>
            <person name="Lundell T."/>
            <person name="Morin E."/>
            <person name="Murat C."/>
            <person name="Riley R."/>
            <person name="Ohm R."/>
            <person name="Sun H."/>
            <person name="Tunlid A."/>
            <person name="Henrissat B."/>
            <person name="Grigoriev I.V."/>
            <person name="Hibbett D.S."/>
            <person name="Martin F."/>
        </authorList>
    </citation>
    <scope>NUCLEOTIDE SEQUENCE [LARGE SCALE GENOMIC DNA]</scope>
    <source>
        <strain evidence="3">MUT 4182</strain>
    </source>
</reference>
<name>A0A0C3QD31_9AGAM</name>
<sequence length="128" mass="15047">MVTHSSNQILHRSVHNVRIERLWVDLTVSLGAKWADFFQLLEVQSGLDINNVNHIWLLHYLFLADINEEVSFFVRTWNHHPIQMRGQLNRSPIDMYGFDMLVHGIRGDVYDEQGTQDLELYGVDWEAL</sequence>
<dbReference type="Proteomes" id="UP000054248">
    <property type="component" value="Unassembled WGS sequence"/>
</dbReference>
<dbReference type="AlphaFoldDB" id="A0A0C3QD31"/>
<accession>A0A0C3QD31</accession>
<dbReference type="Pfam" id="PF24764">
    <property type="entry name" value="rva_4"/>
    <property type="match status" value="1"/>
</dbReference>
<dbReference type="EMBL" id="KN823105">
    <property type="protein sequence ID" value="KIO22614.1"/>
    <property type="molecule type" value="Genomic_DNA"/>
</dbReference>
<protein>
    <recommendedName>
        <fullName evidence="1">Integrase core domain-containing protein</fullName>
    </recommendedName>
</protein>
<evidence type="ECO:0000313" key="2">
    <source>
        <dbReference type="EMBL" id="KIO22614.1"/>
    </source>
</evidence>
<dbReference type="HOGENOM" id="CLU_111205_1_0_1"/>
<organism evidence="2 3">
    <name type="scientific">Tulasnella calospora MUT 4182</name>
    <dbReference type="NCBI Taxonomy" id="1051891"/>
    <lineage>
        <taxon>Eukaryota</taxon>
        <taxon>Fungi</taxon>
        <taxon>Dikarya</taxon>
        <taxon>Basidiomycota</taxon>
        <taxon>Agaricomycotina</taxon>
        <taxon>Agaricomycetes</taxon>
        <taxon>Cantharellales</taxon>
        <taxon>Tulasnellaceae</taxon>
        <taxon>Tulasnella</taxon>
    </lineage>
</organism>
<gene>
    <name evidence="2" type="ORF">M407DRAFT_79038</name>
</gene>